<proteinExistence type="inferred from homology"/>
<dbReference type="Pfam" id="PF13847">
    <property type="entry name" value="Methyltransf_31"/>
    <property type="match status" value="1"/>
</dbReference>
<dbReference type="GO" id="GO:0016192">
    <property type="term" value="P:vesicle-mediated transport"/>
    <property type="evidence" value="ECO:0007669"/>
    <property type="project" value="UniProtKB-UniRule"/>
</dbReference>
<organism evidence="7 8">
    <name type="scientific">Mycena venus</name>
    <dbReference type="NCBI Taxonomy" id="2733690"/>
    <lineage>
        <taxon>Eukaryota</taxon>
        <taxon>Fungi</taxon>
        <taxon>Dikarya</taxon>
        <taxon>Basidiomycota</taxon>
        <taxon>Agaricomycotina</taxon>
        <taxon>Agaricomycetes</taxon>
        <taxon>Agaricomycetidae</taxon>
        <taxon>Agaricales</taxon>
        <taxon>Marasmiineae</taxon>
        <taxon>Mycenaceae</taxon>
        <taxon>Mycena</taxon>
    </lineage>
</organism>
<evidence type="ECO:0000256" key="3">
    <source>
        <dbReference type="ARBA" id="ARBA00022679"/>
    </source>
</evidence>
<dbReference type="HAMAP" id="MF_03188">
    <property type="entry name" value="Methyltr_EFM4"/>
    <property type="match status" value="1"/>
</dbReference>
<comment type="subcellular location">
    <subcellularLocation>
        <location evidence="5">Cytoplasm</location>
    </subcellularLocation>
</comment>
<feature type="domain" description="Methyltransferase" evidence="6">
    <location>
        <begin position="77"/>
        <end position="221"/>
    </location>
</feature>
<keyword evidence="1 5" id="KW-0963">Cytoplasm</keyword>
<sequence>MVPSIFYLSLRIPGPGPMSVSDLQPSKLGSKEHWDHVYETELANFQEHGDEGEIWFGVQSVEKMVKWALEHVPPSQNPSILEVGTGNGTLLFALADAGYDSSLLCGIDYSADAVKLARAIAATTEGGDAITFAECDFLTADPPRPPHAPPADQPPDSWDLLLDKGTFDAIALAEKDEDGKSPAARYPARVARLLKPGASFLTTSCNFTEEELRATFETPETGLVYHSRIQHKTFTFGGKSGSPVSSVAFMKPPIS</sequence>
<protein>
    <recommendedName>
        <fullName evidence="5">Protein-lysine N-methyltransferase EFM4</fullName>
        <ecNumber evidence="5">2.1.1.-</ecNumber>
    </recommendedName>
    <alternativeName>
        <fullName evidence="5">Elongation factor methyltransferase 4</fullName>
    </alternativeName>
</protein>
<dbReference type="CDD" id="cd02440">
    <property type="entry name" value="AdoMet_MTases"/>
    <property type="match status" value="1"/>
</dbReference>
<evidence type="ECO:0000313" key="8">
    <source>
        <dbReference type="Proteomes" id="UP000620124"/>
    </source>
</evidence>
<keyword evidence="3 5" id="KW-0808">Transferase</keyword>
<dbReference type="AlphaFoldDB" id="A0A8H7CI16"/>
<comment type="function">
    <text evidence="5">S-adenosyl-L-methionine-dependent protein-lysine N-methyltransferase that mono- and dimethylates elongation factor 1-alpha at 'Lys-316'. May play a role in intracellular transport.</text>
</comment>
<dbReference type="GO" id="GO:0005737">
    <property type="term" value="C:cytoplasm"/>
    <property type="evidence" value="ECO:0007669"/>
    <property type="project" value="UniProtKB-SubCell"/>
</dbReference>
<evidence type="ECO:0000256" key="4">
    <source>
        <dbReference type="ARBA" id="ARBA00022691"/>
    </source>
</evidence>
<dbReference type="InterPro" id="IPR029063">
    <property type="entry name" value="SAM-dependent_MTases_sf"/>
</dbReference>
<evidence type="ECO:0000256" key="5">
    <source>
        <dbReference type="HAMAP-Rule" id="MF_03188"/>
    </source>
</evidence>
<dbReference type="Gene3D" id="3.40.50.150">
    <property type="entry name" value="Vaccinia Virus protein VP39"/>
    <property type="match status" value="1"/>
</dbReference>
<dbReference type="OrthoDB" id="10069295at2759"/>
<dbReference type="SUPFAM" id="SSF53335">
    <property type="entry name" value="S-adenosyl-L-methionine-dependent methyltransferases"/>
    <property type="match status" value="1"/>
</dbReference>
<dbReference type="Proteomes" id="UP000620124">
    <property type="component" value="Unassembled WGS sequence"/>
</dbReference>
<keyword evidence="4 5" id="KW-0949">S-adenosyl-L-methionine</keyword>
<dbReference type="GO" id="GO:0032259">
    <property type="term" value="P:methylation"/>
    <property type="evidence" value="ECO:0007669"/>
    <property type="project" value="UniProtKB-KW"/>
</dbReference>
<accession>A0A8H7CI16</accession>
<dbReference type="InterPro" id="IPR025714">
    <property type="entry name" value="Methyltranfer_dom"/>
</dbReference>
<evidence type="ECO:0000256" key="2">
    <source>
        <dbReference type="ARBA" id="ARBA00022603"/>
    </source>
</evidence>
<dbReference type="EC" id="2.1.1.-" evidence="5"/>
<evidence type="ECO:0000313" key="7">
    <source>
        <dbReference type="EMBL" id="KAF7336717.1"/>
    </source>
</evidence>
<evidence type="ECO:0000256" key="1">
    <source>
        <dbReference type="ARBA" id="ARBA00022490"/>
    </source>
</evidence>
<evidence type="ECO:0000259" key="6">
    <source>
        <dbReference type="Pfam" id="PF13847"/>
    </source>
</evidence>
<keyword evidence="8" id="KW-1185">Reference proteome</keyword>
<keyword evidence="5" id="KW-0813">Transport</keyword>
<gene>
    <name evidence="5" type="primary">EFM4</name>
    <name evidence="7" type="ORF">MVEN_02106700</name>
</gene>
<comment type="caution">
    <text evidence="7">The sequence shown here is derived from an EMBL/GenBank/DDBJ whole genome shotgun (WGS) entry which is preliminary data.</text>
</comment>
<dbReference type="GO" id="GO:0016279">
    <property type="term" value="F:protein-lysine N-methyltransferase activity"/>
    <property type="evidence" value="ECO:0007669"/>
    <property type="project" value="UniProtKB-UniRule"/>
</dbReference>
<keyword evidence="2 5" id="KW-0489">Methyltransferase</keyword>
<dbReference type="PANTHER" id="PTHR12843:SF5">
    <property type="entry name" value="EEF1A LYSINE METHYLTRANSFERASE 2"/>
    <property type="match status" value="1"/>
</dbReference>
<comment type="similarity">
    <text evidence="5">Belongs to the class I-like SAM-binding methyltransferase superfamily. EFM4 family.</text>
</comment>
<dbReference type="InterPro" id="IPR026635">
    <property type="entry name" value="Efm4/METTL10"/>
</dbReference>
<dbReference type="PANTHER" id="PTHR12843">
    <property type="entry name" value="PROTEIN-LYSINE N-METHYLTRANSFERASE METTL10"/>
    <property type="match status" value="1"/>
</dbReference>
<name>A0A8H7CI16_9AGAR</name>
<reference evidence="7" key="1">
    <citation type="submission" date="2020-05" db="EMBL/GenBank/DDBJ databases">
        <title>Mycena genomes resolve the evolution of fungal bioluminescence.</title>
        <authorList>
            <person name="Tsai I.J."/>
        </authorList>
    </citation>
    <scope>NUCLEOTIDE SEQUENCE</scope>
    <source>
        <strain evidence="7">CCC161011</strain>
    </source>
</reference>
<dbReference type="EMBL" id="JACAZI010000022">
    <property type="protein sequence ID" value="KAF7336717.1"/>
    <property type="molecule type" value="Genomic_DNA"/>
</dbReference>